<reference evidence="2" key="1">
    <citation type="submission" date="2018-08" db="EMBL/GenBank/DDBJ databases">
        <authorList>
            <person name="Rossello M."/>
        </authorList>
    </citation>
    <scope>NUCLEOTIDE SEQUENCE [LARGE SCALE GENOMIC DNA]</scope>
    <source>
        <strain evidence="2">cv. Chinese Spring</strain>
    </source>
</reference>
<dbReference type="Gramene" id="TraesSTA1A03G00128120.1">
    <property type="protein sequence ID" value="TraesSTA1A03G00128120.1"/>
    <property type="gene ID" value="TraesSTA1A03G00128120"/>
</dbReference>
<feature type="region of interest" description="Disordered" evidence="1">
    <location>
        <begin position="42"/>
        <end position="74"/>
    </location>
</feature>
<dbReference type="AlphaFoldDB" id="A0A3B5Y2J0"/>
<evidence type="ECO:0000313" key="2">
    <source>
        <dbReference type="EnsemblPlants" id="TraesCS1A02G283500.1"/>
    </source>
</evidence>
<dbReference type="Gramene" id="TraesCS1A02G283500.1">
    <property type="protein sequence ID" value="TraesCS1A02G283500.1"/>
    <property type="gene ID" value="TraesCS1A02G283500"/>
</dbReference>
<dbReference type="Proteomes" id="UP000019116">
    <property type="component" value="Chromosome 1A"/>
</dbReference>
<name>A0A3B5Y2J0_WHEAT</name>
<dbReference type="Gramene" id="TraesCS1A03G0715200.1">
    <property type="protein sequence ID" value="TraesCS1A03G0715200.1.CDS"/>
    <property type="gene ID" value="TraesCS1A03G0715200"/>
</dbReference>
<evidence type="ECO:0000313" key="3">
    <source>
        <dbReference type="Proteomes" id="UP000019116"/>
    </source>
</evidence>
<sequence>MEKFKKRFHKMAAMLSCHGAQSSDVYAPGTRAARANRRRYIQNDEDMEEEVHEEEPIHQEEPTHHEEHEYDATH</sequence>
<evidence type="ECO:0000256" key="1">
    <source>
        <dbReference type="SAM" id="MobiDB-lite"/>
    </source>
</evidence>
<dbReference type="EnsemblPlants" id="TraesCS1A02G283500.1">
    <property type="protein sequence ID" value="TraesCS1A02G283500.1"/>
    <property type="gene ID" value="TraesCS1A02G283500"/>
</dbReference>
<dbReference type="Gramene" id="TraesJUL1A03G00127370.1">
    <property type="protein sequence ID" value="TraesJUL1A03G00127370.1"/>
    <property type="gene ID" value="TraesJUL1A03G00127370"/>
</dbReference>
<reference evidence="2" key="2">
    <citation type="submission" date="2018-10" db="UniProtKB">
        <authorList>
            <consortium name="EnsemblPlants"/>
        </authorList>
    </citation>
    <scope>IDENTIFICATION</scope>
</reference>
<organism evidence="2">
    <name type="scientific">Triticum aestivum</name>
    <name type="common">Wheat</name>
    <dbReference type="NCBI Taxonomy" id="4565"/>
    <lineage>
        <taxon>Eukaryota</taxon>
        <taxon>Viridiplantae</taxon>
        <taxon>Streptophyta</taxon>
        <taxon>Embryophyta</taxon>
        <taxon>Tracheophyta</taxon>
        <taxon>Spermatophyta</taxon>
        <taxon>Magnoliopsida</taxon>
        <taxon>Liliopsida</taxon>
        <taxon>Poales</taxon>
        <taxon>Poaceae</taxon>
        <taxon>BOP clade</taxon>
        <taxon>Pooideae</taxon>
        <taxon>Triticodae</taxon>
        <taxon>Triticeae</taxon>
        <taxon>Triticinae</taxon>
        <taxon>Triticum</taxon>
    </lineage>
</organism>
<dbReference type="Gramene" id="TraesNOR1A03G00128350.1">
    <property type="protein sequence ID" value="TraesNOR1A03G00128350.1"/>
    <property type="gene ID" value="TraesNOR1A03G00128350"/>
</dbReference>
<feature type="compositionally biased region" description="Acidic residues" evidence="1">
    <location>
        <begin position="43"/>
        <end position="53"/>
    </location>
</feature>
<protein>
    <submittedName>
        <fullName evidence="2">Uncharacterized protein</fullName>
    </submittedName>
</protein>
<proteinExistence type="predicted"/>
<dbReference type="Gramene" id="TraesSYM1A03G00130940.1">
    <property type="protein sequence ID" value="TraesSYM1A03G00130940.1"/>
    <property type="gene ID" value="TraesSYM1A03G00130940"/>
</dbReference>
<keyword evidence="3" id="KW-1185">Reference proteome</keyword>
<accession>A0A3B5Y2J0</accession>
<feature type="compositionally biased region" description="Basic and acidic residues" evidence="1">
    <location>
        <begin position="54"/>
        <end position="74"/>
    </location>
</feature>